<name>A0A840TQF1_9BACT</name>
<accession>A0A840TQF1</accession>
<keyword evidence="2" id="KW-1185">Reference proteome</keyword>
<dbReference type="Proteomes" id="UP000557307">
    <property type="component" value="Unassembled WGS sequence"/>
</dbReference>
<protein>
    <submittedName>
        <fullName evidence="1">Uncharacterized protein</fullName>
    </submittedName>
</protein>
<reference evidence="1 2" key="1">
    <citation type="submission" date="2020-08" db="EMBL/GenBank/DDBJ databases">
        <title>Genomic Encyclopedia of Type Strains, Phase IV (KMG-IV): sequencing the most valuable type-strain genomes for metagenomic binning, comparative biology and taxonomic classification.</title>
        <authorList>
            <person name="Goeker M."/>
        </authorList>
    </citation>
    <scope>NUCLEOTIDE SEQUENCE [LARGE SCALE GENOMIC DNA]</scope>
    <source>
        <strain evidence="1 2">DSM 105074</strain>
    </source>
</reference>
<evidence type="ECO:0000313" key="2">
    <source>
        <dbReference type="Proteomes" id="UP000557307"/>
    </source>
</evidence>
<comment type="caution">
    <text evidence="1">The sequence shown here is derived from an EMBL/GenBank/DDBJ whole genome shotgun (WGS) entry which is preliminary data.</text>
</comment>
<sequence>MTYEEFNATLELHVPPKGLPPLLEALWHDAKGDWHAAHEIAQSQEGTRAYDLLHAYLHRVEGDTWNAGYWYRRAGVSPSDQTLREEWAELVKKWL</sequence>
<proteinExistence type="predicted"/>
<dbReference type="RefSeq" id="WP_184177853.1">
    <property type="nucleotide sequence ID" value="NZ_JACHGF010000010.1"/>
</dbReference>
<evidence type="ECO:0000313" key="1">
    <source>
        <dbReference type="EMBL" id="MBB5286576.1"/>
    </source>
</evidence>
<dbReference type="AlphaFoldDB" id="A0A840TQF1"/>
<dbReference type="EMBL" id="JACHGF010000010">
    <property type="protein sequence ID" value="MBB5286576.1"/>
    <property type="molecule type" value="Genomic_DNA"/>
</dbReference>
<organism evidence="1 2">
    <name type="scientific">Rhabdobacter roseus</name>
    <dbReference type="NCBI Taxonomy" id="1655419"/>
    <lineage>
        <taxon>Bacteria</taxon>
        <taxon>Pseudomonadati</taxon>
        <taxon>Bacteroidota</taxon>
        <taxon>Cytophagia</taxon>
        <taxon>Cytophagales</taxon>
        <taxon>Cytophagaceae</taxon>
        <taxon>Rhabdobacter</taxon>
    </lineage>
</organism>
<gene>
    <name evidence="1" type="ORF">HNQ92_004737</name>
</gene>